<evidence type="ECO:0000313" key="14">
    <source>
        <dbReference type="Proteomes" id="UP000244223"/>
    </source>
</evidence>
<feature type="transmembrane region" description="Helical" evidence="12">
    <location>
        <begin position="12"/>
        <end position="32"/>
    </location>
</feature>
<evidence type="ECO:0000256" key="11">
    <source>
        <dbReference type="ARBA" id="ARBA00026081"/>
    </source>
</evidence>
<dbReference type="RefSeq" id="WP_170106959.1">
    <property type="nucleotide sequence ID" value="NZ_QAON01000009.1"/>
</dbReference>
<comment type="function">
    <text evidence="1">Part of the ABC transporter complex LptBFG involved in the translocation of lipopolysaccharide (LPS) from the inner membrane to the outer membrane.</text>
</comment>
<keyword evidence="10 12" id="KW-0472">Membrane</keyword>
<protein>
    <recommendedName>
        <fullName evidence="4">Lipopolysaccharide export system permease protein LptF</fullName>
    </recommendedName>
</protein>
<feature type="transmembrane region" description="Helical" evidence="12">
    <location>
        <begin position="98"/>
        <end position="120"/>
    </location>
</feature>
<keyword evidence="14" id="KW-1185">Reference proteome</keyword>
<evidence type="ECO:0000256" key="7">
    <source>
        <dbReference type="ARBA" id="ARBA00022519"/>
    </source>
</evidence>
<dbReference type="InterPro" id="IPR005495">
    <property type="entry name" value="LptG/LptF_permease"/>
</dbReference>
<dbReference type="GO" id="GO:0015920">
    <property type="term" value="P:lipopolysaccharide transport"/>
    <property type="evidence" value="ECO:0007669"/>
    <property type="project" value="TreeGrafter"/>
</dbReference>
<dbReference type="Proteomes" id="UP000244223">
    <property type="component" value="Unassembled WGS sequence"/>
</dbReference>
<dbReference type="EMBL" id="QAON01000009">
    <property type="protein sequence ID" value="PTQ89067.1"/>
    <property type="molecule type" value="Genomic_DNA"/>
</dbReference>
<comment type="subunit">
    <text evidence="11">Component of the lipopolysaccharide transport and assembly complex. The LptBFG transporter is composed of two ATP-binding proteins (LptB) and two transmembrane proteins (LptF and LptG).</text>
</comment>
<feature type="transmembrane region" description="Helical" evidence="12">
    <location>
        <begin position="52"/>
        <end position="77"/>
    </location>
</feature>
<evidence type="ECO:0000256" key="6">
    <source>
        <dbReference type="ARBA" id="ARBA00022475"/>
    </source>
</evidence>
<comment type="similarity">
    <text evidence="3">Belongs to the LptF/LptG family.</text>
</comment>
<dbReference type="PANTHER" id="PTHR33529:SF7">
    <property type="entry name" value="LIPOPOLYSACCHARIDE EXPORT SYSTEM PERMEASE PROTEIN LPTF"/>
    <property type="match status" value="1"/>
</dbReference>
<feature type="transmembrane region" description="Helical" evidence="12">
    <location>
        <begin position="271"/>
        <end position="291"/>
    </location>
</feature>
<evidence type="ECO:0000256" key="1">
    <source>
        <dbReference type="ARBA" id="ARBA00002265"/>
    </source>
</evidence>
<reference evidence="13 14" key="1">
    <citation type="submission" date="2018-04" db="EMBL/GenBank/DDBJ databases">
        <title>Genomic Encyclopedia of Archaeal and Bacterial Type Strains, Phase II (KMG-II): from individual species to whole genera.</title>
        <authorList>
            <person name="Goeker M."/>
        </authorList>
    </citation>
    <scope>NUCLEOTIDE SEQUENCE [LARGE SCALE GENOMIC DNA]</scope>
    <source>
        <strain evidence="13 14">DSM 5822</strain>
    </source>
</reference>
<accession>A0A2T5IYQ2</accession>
<keyword evidence="6" id="KW-1003">Cell membrane</keyword>
<proteinExistence type="inferred from homology"/>
<evidence type="ECO:0000313" key="13">
    <source>
        <dbReference type="EMBL" id="PTQ89067.1"/>
    </source>
</evidence>
<evidence type="ECO:0000256" key="4">
    <source>
        <dbReference type="ARBA" id="ARBA00014213"/>
    </source>
</evidence>
<comment type="caution">
    <text evidence="13">The sequence shown here is derived from an EMBL/GenBank/DDBJ whole genome shotgun (WGS) entry which is preliminary data.</text>
</comment>
<keyword evidence="9 12" id="KW-1133">Transmembrane helix</keyword>
<dbReference type="GO" id="GO:0043190">
    <property type="term" value="C:ATP-binding cassette (ABC) transporter complex"/>
    <property type="evidence" value="ECO:0007669"/>
    <property type="project" value="InterPro"/>
</dbReference>
<evidence type="ECO:0000256" key="9">
    <source>
        <dbReference type="ARBA" id="ARBA00022989"/>
    </source>
</evidence>
<feature type="transmembrane region" description="Helical" evidence="12">
    <location>
        <begin position="332"/>
        <end position="351"/>
    </location>
</feature>
<dbReference type="GO" id="GO:0055085">
    <property type="term" value="P:transmembrane transport"/>
    <property type="evidence" value="ECO:0007669"/>
    <property type="project" value="InterPro"/>
</dbReference>
<name>A0A2T5IYQ2_9GAMM</name>
<keyword evidence="5" id="KW-0813">Transport</keyword>
<evidence type="ECO:0000256" key="10">
    <source>
        <dbReference type="ARBA" id="ARBA00023136"/>
    </source>
</evidence>
<evidence type="ECO:0000256" key="12">
    <source>
        <dbReference type="SAM" id="Phobius"/>
    </source>
</evidence>
<dbReference type="InterPro" id="IPR030922">
    <property type="entry name" value="LptF"/>
</dbReference>
<feature type="transmembrane region" description="Helical" evidence="12">
    <location>
        <begin position="303"/>
        <end position="320"/>
    </location>
</feature>
<evidence type="ECO:0000256" key="5">
    <source>
        <dbReference type="ARBA" id="ARBA00022448"/>
    </source>
</evidence>
<evidence type="ECO:0000256" key="3">
    <source>
        <dbReference type="ARBA" id="ARBA00007725"/>
    </source>
</evidence>
<sequence>MIIRRYLAGQLLITTVAITLLLTFILMGGRVIKFFGMAAQGKLDVELLSAVLLYRLPGFLELIIPLSLFIAVLLTFGRLYIDNEMAVMSASGISRWQMLGFISPTVLVVTLIIASFSFYLTPKGNWEYERLFKQQANRNTFDLIKPEQFQRIGDNMLYARALSSDKTQLFDVTLYSQPSNPNKKPVWLQAKTATRYFDAQTGQTYIALTDGYRYELLAGQVQYSRLQFSRYKMRLQLTNTEPEIDRARAFDSQTIYQRQQANDSLALGEWLWRWSMPLIAPIGVLLALPLAKVNPRQGRYLKLLPAILLYISFVVFIGAMRNKVDKAKVGEMAVWTVHMAYFLLALLLLTWDDLKARYQLWRQGATA</sequence>
<keyword evidence="7" id="KW-0997">Cell inner membrane</keyword>
<organism evidence="13 14">
    <name type="scientific">Agitococcus lubricus</name>
    <dbReference type="NCBI Taxonomy" id="1077255"/>
    <lineage>
        <taxon>Bacteria</taxon>
        <taxon>Pseudomonadati</taxon>
        <taxon>Pseudomonadota</taxon>
        <taxon>Gammaproteobacteria</taxon>
        <taxon>Moraxellales</taxon>
        <taxon>Moraxellaceae</taxon>
        <taxon>Agitococcus</taxon>
    </lineage>
</organism>
<dbReference type="NCBIfam" id="TIGR04407">
    <property type="entry name" value="LptF_YjgP"/>
    <property type="match status" value="1"/>
</dbReference>
<dbReference type="AlphaFoldDB" id="A0A2T5IYQ2"/>
<keyword evidence="8 12" id="KW-0812">Transmembrane</keyword>
<comment type="subcellular location">
    <subcellularLocation>
        <location evidence="2">Cell inner membrane</location>
        <topology evidence="2">Multi-pass membrane protein</topology>
    </subcellularLocation>
</comment>
<evidence type="ECO:0000256" key="2">
    <source>
        <dbReference type="ARBA" id="ARBA00004429"/>
    </source>
</evidence>
<gene>
    <name evidence="13" type="ORF">C8N29_10988</name>
</gene>
<dbReference type="PANTHER" id="PTHR33529">
    <property type="entry name" value="SLR0882 PROTEIN-RELATED"/>
    <property type="match status" value="1"/>
</dbReference>
<evidence type="ECO:0000256" key="8">
    <source>
        <dbReference type="ARBA" id="ARBA00022692"/>
    </source>
</evidence>
<dbReference type="Pfam" id="PF03739">
    <property type="entry name" value="LptF_LptG"/>
    <property type="match status" value="1"/>
</dbReference>